<dbReference type="EMBL" id="CP111019">
    <property type="protein sequence ID" value="WAR13105.1"/>
    <property type="molecule type" value="Genomic_DNA"/>
</dbReference>
<keyword evidence="2" id="KW-1185">Reference proteome</keyword>
<gene>
    <name evidence="1" type="ORF">MAR_027285</name>
</gene>
<protein>
    <submittedName>
        <fullName evidence="1">Uncharacterized protein</fullName>
    </submittedName>
</protein>
<evidence type="ECO:0000313" key="2">
    <source>
        <dbReference type="Proteomes" id="UP001164746"/>
    </source>
</evidence>
<reference evidence="1" key="1">
    <citation type="submission" date="2022-11" db="EMBL/GenBank/DDBJ databases">
        <title>Centuries of genome instability and evolution in soft-shell clam transmissible cancer (bioRxiv).</title>
        <authorList>
            <person name="Hart S.F.M."/>
            <person name="Yonemitsu M.A."/>
            <person name="Giersch R.M."/>
            <person name="Beal B.F."/>
            <person name="Arriagada G."/>
            <person name="Davis B.W."/>
            <person name="Ostrander E.A."/>
            <person name="Goff S.P."/>
            <person name="Metzger M.J."/>
        </authorList>
    </citation>
    <scope>NUCLEOTIDE SEQUENCE</scope>
    <source>
        <strain evidence="1">MELC-2E11</strain>
        <tissue evidence="1">Siphon/mantle</tissue>
    </source>
</reference>
<accession>A0ABY7EUY8</accession>
<name>A0ABY7EUY8_MYAAR</name>
<feature type="non-terminal residue" evidence="1">
    <location>
        <position position="167"/>
    </location>
</feature>
<organism evidence="1 2">
    <name type="scientific">Mya arenaria</name>
    <name type="common">Soft-shell clam</name>
    <dbReference type="NCBI Taxonomy" id="6604"/>
    <lineage>
        <taxon>Eukaryota</taxon>
        <taxon>Metazoa</taxon>
        <taxon>Spiralia</taxon>
        <taxon>Lophotrochozoa</taxon>
        <taxon>Mollusca</taxon>
        <taxon>Bivalvia</taxon>
        <taxon>Autobranchia</taxon>
        <taxon>Heteroconchia</taxon>
        <taxon>Euheterodonta</taxon>
        <taxon>Imparidentia</taxon>
        <taxon>Neoheterodontei</taxon>
        <taxon>Myida</taxon>
        <taxon>Myoidea</taxon>
        <taxon>Myidae</taxon>
        <taxon>Mya</taxon>
    </lineage>
</organism>
<evidence type="ECO:0000313" key="1">
    <source>
        <dbReference type="EMBL" id="WAR13105.1"/>
    </source>
</evidence>
<dbReference type="Proteomes" id="UP001164746">
    <property type="component" value="Chromosome 8"/>
</dbReference>
<proteinExistence type="predicted"/>
<sequence length="167" mass="18866">MLWASVTGPTLKFKPLPKINLLTTIGWTTIPQMHNDCSTPITQGLFFSKLATESYNQCHLLHAQYGPPHVTDKAARWPGSTHDSIMTVSRIQNIMERGLPGNGYNYMLGESGNGCKKWLLTPYHRKVDQHQDAYNGAHKTTRYAVGRGIWQLNMFCTVISAFTLTRR</sequence>